<sequence>MPWPTLQATRLNVVRVLLAASASISAAPETGVRQHACSTSVRRLWLMAIGTTMETTCVSLKFSMLLSESSSSSDDPLPSNLPIASAPMSPRELSVDLRTRSFKFLQSPCITLSAAVGDISFSSNSTVLRVRLRANMSARRAASCGWTINLSALSVSSVVILQRAYANACCAFIDSSQQESFR</sequence>
<dbReference type="EMBL" id="GIFC01013188">
    <property type="protein sequence ID" value="MXU95271.1"/>
    <property type="molecule type" value="Transcribed_RNA"/>
</dbReference>
<protein>
    <submittedName>
        <fullName evidence="1">Putative secreted protein</fullName>
    </submittedName>
</protein>
<evidence type="ECO:0000313" key="1">
    <source>
        <dbReference type="EMBL" id="MXU95271.1"/>
    </source>
</evidence>
<dbReference type="AlphaFoldDB" id="A0A6B0V0F4"/>
<organism evidence="1">
    <name type="scientific">Ixodes ricinus</name>
    <name type="common">Common tick</name>
    <name type="synonym">Acarus ricinus</name>
    <dbReference type="NCBI Taxonomy" id="34613"/>
    <lineage>
        <taxon>Eukaryota</taxon>
        <taxon>Metazoa</taxon>
        <taxon>Ecdysozoa</taxon>
        <taxon>Arthropoda</taxon>
        <taxon>Chelicerata</taxon>
        <taxon>Arachnida</taxon>
        <taxon>Acari</taxon>
        <taxon>Parasitiformes</taxon>
        <taxon>Ixodida</taxon>
        <taxon>Ixodoidea</taxon>
        <taxon>Ixodidae</taxon>
        <taxon>Ixodinae</taxon>
        <taxon>Ixodes</taxon>
    </lineage>
</organism>
<reference evidence="1" key="1">
    <citation type="submission" date="2019-12" db="EMBL/GenBank/DDBJ databases">
        <title>An insight into the sialome of adult female Ixodes ricinus ticks feeding for 6 days.</title>
        <authorList>
            <person name="Perner J."/>
            <person name="Ribeiro J.M.C."/>
        </authorList>
    </citation>
    <scope>NUCLEOTIDE SEQUENCE</scope>
    <source>
        <strain evidence="1">Semi-engorged</strain>
        <tissue evidence="1">Salivary glands</tissue>
    </source>
</reference>
<proteinExistence type="predicted"/>
<name>A0A6B0V0F4_IXORI</name>
<accession>A0A6B0V0F4</accession>